<evidence type="ECO:0000256" key="1">
    <source>
        <dbReference type="ARBA" id="ARBA00005435"/>
    </source>
</evidence>
<protein>
    <submittedName>
        <fullName evidence="7">Endonuclease LCL3</fullName>
    </submittedName>
</protein>
<organism evidence="7 8">
    <name type="scientific">Vairimorpha necatrix</name>
    <dbReference type="NCBI Taxonomy" id="6039"/>
    <lineage>
        <taxon>Eukaryota</taxon>
        <taxon>Fungi</taxon>
        <taxon>Fungi incertae sedis</taxon>
        <taxon>Microsporidia</taxon>
        <taxon>Nosematidae</taxon>
        <taxon>Vairimorpha</taxon>
    </lineage>
</organism>
<dbReference type="Pfam" id="PF00565">
    <property type="entry name" value="SNase"/>
    <property type="match status" value="1"/>
</dbReference>
<proteinExistence type="inferred from homology"/>
<dbReference type="KEGG" id="vnx:VNE69_03213"/>
<dbReference type="PANTHER" id="PTHR12302">
    <property type="entry name" value="EBNA2 BINDING PROTEIN P100"/>
    <property type="match status" value="1"/>
</dbReference>
<sequence length="188" mass="21488">MKLEITTILYSKSRRISSINDLPRDCTGLKLSGIATYISDGDGFHFFHVPLFRSSKPSSSSKLKIRLAGIDAPETRYFNIPAQPLSQESKLFLSSLILNKTVYLEILGVDRYSRILAIVFLDSININIEMIKKGYACVYKGRDGVYGKYKDKMIINEKESIKRKKGIWGLKDMILPMDYKKQTKYSIN</sequence>
<keyword evidence="2" id="KW-0540">Nuclease</keyword>
<evidence type="ECO:0000256" key="3">
    <source>
        <dbReference type="ARBA" id="ARBA00022759"/>
    </source>
</evidence>
<name>A0AAX4JAT5_9MICR</name>
<dbReference type="PROSITE" id="PS50830">
    <property type="entry name" value="TNASE_3"/>
    <property type="match status" value="1"/>
</dbReference>
<dbReference type="GO" id="GO:0005737">
    <property type="term" value="C:cytoplasm"/>
    <property type="evidence" value="ECO:0007669"/>
    <property type="project" value="TreeGrafter"/>
</dbReference>
<dbReference type="EMBL" id="CP142728">
    <property type="protein sequence ID" value="WUR03001.1"/>
    <property type="molecule type" value="Genomic_DNA"/>
</dbReference>
<evidence type="ECO:0000256" key="5">
    <source>
        <dbReference type="ARBA" id="ARBA00022837"/>
    </source>
</evidence>
<dbReference type="Gene3D" id="2.40.50.90">
    <property type="match status" value="1"/>
</dbReference>
<dbReference type="GO" id="GO:0016787">
    <property type="term" value="F:hydrolase activity"/>
    <property type="evidence" value="ECO:0007669"/>
    <property type="project" value="UniProtKB-KW"/>
</dbReference>
<keyword evidence="3 7" id="KW-0255">Endonuclease</keyword>
<evidence type="ECO:0000259" key="6">
    <source>
        <dbReference type="PROSITE" id="PS50830"/>
    </source>
</evidence>
<keyword evidence="4" id="KW-0378">Hydrolase</keyword>
<reference evidence="7" key="1">
    <citation type="journal article" date="2024" name="BMC Genomics">
        <title>Functional annotation of a divergent genome using sequence and structure-based similarity.</title>
        <authorList>
            <person name="Svedberg D."/>
            <person name="Winiger R.R."/>
            <person name="Berg A."/>
            <person name="Sharma H."/>
            <person name="Tellgren-Roth C."/>
            <person name="Debrunner-Vossbrinck B.A."/>
            <person name="Vossbrinck C.R."/>
            <person name="Barandun J."/>
        </authorList>
    </citation>
    <scope>NUCLEOTIDE SEQUENCE</scope>
    <source>
        <strain evidence="7">Illinois isolate</strain>
    </source>
</reference>
<feature type="domain" description="TNase-like" evidence="6">
    <location>
        <begin position="29"/>
        <end position="170"/>
    </location>
</feature>
<keyword evidence="5" id="KW-0106">Calcium</keyword>
<gene>
    <name evidence="7" type="ORF">VNE69_03213</name>
</gene>
<evidence type="ECO:0000313" key="8">
    <source>
        <dbReference type="Proteomes" id="UP001334084"/>
    </source>
</evidence>
<dbReference type="InterPro" id="IPR016071">
    <property type="entry name" value="Staphylococal_nuclease_OB-fold"/>
</dbReference>
<dbReference type="SMART" id="SM00318">
    <property type="entry name" value="SNc"/>
    <property type="match status" value="1"/>
</dbReference>
<evidence type="ECO:0000256" key="2">
    <source>
        <dbReference type="ARBA" id="ARBA00022722"/>
    </source>
</evidence>
<keyword evidence="8" id="KW-1185">Reference proteome</keyword>
<dbReference type="GeneID" id="90540809"/>
<dbReference type="RefSeq" id="XP_065329146.1">
    <property type="nucleotide sequence ID" value="XM_065473074.1"/>
</dbReference>
<dbReference type="AlphaFoldDB" id="A0AAX4JAT5"/>
<dbReference type="GO" id="GO:0004519">
    <property type="term" value="F:endonuclease activity"/>
    <property type="evidence" value="ECO:0007669"/>
    <property type="project" value="UniProtKB-KW"/>
</dbReference>
<comment type="similarity">
    <text evidence="1">Belongs to the LCL3 family.</text>
</comment>
<evidence type="ECO:0000313" key="7">
    <source>
        <dbReference type="EMBL" id="WUR03001.1"/>
    </source>
</evidence>
<accession>A0AAX4JAT5</accession>
<dbReference type="Proteomes" id="UP001334084">
    <property type="component" value="Chromosome 3"/>
</dbReference>
<dbReference type="InterPro" id="IPR035437">
    <property type="entry name" value="SNase_OB-fold_sf"/>
</dbReference>
<evidence type="ECO:0000256" key="4">
    <source>
        <dbReference type="ARBA" id="ARBA00022801"/>
    </source>
</evidence>
<dbReference type="SUPFAM" id="SSF50199">
    <property type="entry name" value="Staphylococcal nuclease"/>
    <property type="match status" value="1"/>
</dbReference>
<dbReference type="PANTHER" id="PTHR12302:SF3">
    <property type="entry name" value="SERINE_THREONINE-PROTEIN KINASE 31"/>
    <property type="match status" value="1"/>
</dbReference>